<evidence type="ECO:0000256" key="2">
    <source>
        <dbReference type="ARBA" id="ARBA00004613"/>
    </source>
</evidence>
<keyword evidence="7" id="KW-0560">Oxidoreductase</keyword>
<keyword evidence="11" id="KW-0119">Carbohydrate metabolism</keyword>
<feature type="region of interest" description="Disordered" evidence="16">
    <location>
        <begin position="295"/>
        <end position="327"/>
    </location>
</feature>
<comment type="caution">
    <text evidence="19">The sequence shown here is derived from an EMBL/GenBank/DDBJ whole genome shotgun (WGS) entry which is preliminary data.</text>
</comment>
<keyword evidence="4" id="KW-0479">Metal-binding</keyword>
<evidence type="ECO:0000256" key="5">
    <source>
        <dbReference type="ARBA" id="ARBA00022729"/>
    </source>
</evidence>
<evidence type="ECO:0000313" key="19">
    <source>
        <dbReference type="EMBL" id="KAG0150882.1"/>
    </source>
</evidence>
<gene>
    <name evidence="19" type="ORF">CROQUDRAFT_668232</name>
</gene>
<dbReference type="PANTHER" id="PTHR33353:SF10">
    <property type="entry name" value="ENDO-BETA-1,4-GLUCANASE D"/>
    <property type="match status" value="1"/>
</dbReference>
<feature type="region of interest" description="Disordered" evidence="16">
    <location>
        <begin position="271"/>
        <end position="290"/>
    </location>
</feature>
<dbReference type="PANTHER" id="PTHR33353">
    <property type="entry name" value="PUTATIVE (AFU_ORTHOLOGUE AFUA_1G12560)-RELATED"/>
    <property type="match status" value="1"/>
</dbReference>
<dbReference type="GO" id="GO:0004497">
    <property type="term" value="F:monooxygenase activity"/>
    <property type="evidence" value="ECO:0007669"/>
    <property type="project" value="UniProtKB-KW"/>
</dbReference>
<comment type="subcellular location">
    <subcellularLocation>
        <location evidence="2">Secreted</location>
    </subcellularLocation>
</comment>
<feature type="transmembrane region" description="Helical" evidence="17">
    <location>
        <begin position="12"/>
        <end position="32"/>
    </location>
</feature>
<comment type="catalytic activity">
    <reaction evidence="14">
        <text>[(1-&gt;4)-beta-D-glucosyl]n+m + reduced acceptor + O2 = 4-dehydro-beta-D-glucosyl-[(1-&gt;4)-beta-D-glucosyl]n-1 + [(1-&gt;4)-beta-D-glucosyl]m + acceptor + H2O.</text>
        <dbReference type="EC" id="1.14.99.56"/>
    </reaction>
</comment>
<evidence type="ECO:0000256" key="17">
    <source>
        <dbReference type="SAM" id="Phobius"/>
    </source>
</evidence>
<dbReference type="GO" id="GO:0046872">
    <property type="term" value="F:metal ion binding"/>
    <property type="evidence" value="ECO:0007669"/>
    <property type="project" value="UniProtKB-KW"/>
</dbReference>
<dbReference type="Pfam" id="PF05730">
    <property type="entry name" value="CFEM"/>
    <property type="match status" value="1"/>
</dbReference>
<evidence type="ECO:0000256" key="12">
    <source>
        <dbReference type="ARBA" id="ARBA00023326"/>
    </source>
</evidence>
<keyword evidence="9" id="KW-0503">Monooxygenase</keyword>
<evidence type="ECO:0000256" key="14">
    <source>
        <dbReference type="ARBA" id="ARBA00045077"/>
    </source>
</evidence>
<evidence type="ECO:0000256" key="11">
    <source>
        <dbReference type="ARBA" id="ARBA00023277"/>
    </source>
</evidence>
<dbReference type="PROSITE" id="PS52012">
    <property type="entry name" value="CFEM"/>
    <property type="match status" value="1"/>
</dbReference>
<dbReference type="InterPro" id="IPR049892">
    <property type="entry name" value="AA9"/>
</dbReference>
<evidence type="ECO:0000256" key="9">
    <source>
        <dbReference type="ARBA" id="ARBA00023033"/>
    </source>
</evidence>
<keyword evidence="17" id="KW-0472">Membrane</keyword>
<keyword evidence="12" id="KW-0624">Polysaccharide degradation</keyword>
<reference evidence="19" key="1">
    <citation type="submission" date="2013-11" db="EMBL/GenBank/DDBJ databases">
        <title>Genome sequence of the fusiform rust pathogen reveals effectors for host alternation and coevolution with pine.</title>
        <authorList>
            <consortium name="DOE Joint Genome Institute"/>
            <person name="Smith K."/>
            <person name="Pendleton A."/>
            <person name="Kubisiak T."/>
            <person name="Anderson C."/>
            <person name="Salamov A."/>
            <person name="Aerts A."/>
            <person name="Riley R."/>
            <person name="Clum A."/>
            <person name="Lindquist E."/>
            <person name="Ence D."/>
            <person name="Campbell M."/>
            <person name="Kronenberg Z."/>
            <person name="Feau N."/>
            <person name="Dhillon B."/>
            <person name="Hamelin R."/>
            <person name="Burleigh J."/>
            <person name="Smith J."/>
            <person name="Yandell M."/>
            <person name="Nelson C."/>
            <person name="Grigoriev I."/>
            <person name="Davis J."/>
        </authorList>
    </citation>
    <scope>NUCLEOTIDE SEQUENCE</scope>
    <source>
        <strain evidence="19">G11</strain>
    </source>
</reference>
<evidence type="ECO:0000256" key="3">
    <source>
        <dbReference type="ARBA" id="ARBA00022525"/>
    </source>
</evidence>
<evidence type="ECO:0000256" key="4">
    <source>
        <dbReference type="ARBA" id="ARBA00022723"/>
    </source>
</evidence>
<dbReference type="AlphaFoldDB" id="A0A9P6NSM3"/>
<dbReference type="Gene3D" id="2.70.50.70">
    <property type="match status" value="1"/>
</dbReference>
<evidence type="ECO:0000256" key="8">
    <source>
        <dbReference type="ARBA" id="ARBA00023008"/>
    </source>
</evidence>
<dbReference type="GO" id="GO:0030245">
    <property type="term" value="P:cellulose catabolic process"/>
    <property type="evidence" value="ECO:0007669"/>
    <property type="project" value="UniProtKB-KW"/>
</dbReference>
<keyword evidence="8" id="KW-0186">Copper</keyword>
<feature type="domain" description="CFEM" evidence="18">
    <location>
        <begin position="308"/>
        <end position="427"/>
    </location>
</feature>
<dbReference type="GO" id="GO:0005576">
    <property type="term" value="C:extracellular region"/>
    <property type="evidence" value="ECO:0007669"/>
    <property type="project" value="UniProtKB-SubCell"/>
</dbReference>
<evidence type="ECO:0000256" key="10">
    <source>
        <dbReference type="ARBA" id="ARBA00023157"/>
    </source>
</evidence>
<dbReference type="OrthoDB" id="4849160at2759"/>
<evidence type="ECO:0000256" key="16">
    <source>
        <dbReference type="SAM" id="MobiDB-lite"/>
    </source>
</evidence>
<accession>A0A9P6NSM3</accession>
<feature type="compositionally biased region" description="Basic and acidic residues" evidence="16">
    <location>
        <begin position="277"/>
        <end position="290"/>
    </location>
</feature>
<evidence type="ECO:0000256" key="7">
    <source>
        <dbReference type="ARBA" id="ARBA00023002"/>
    </source>
</evidence>
<name>A0A9P6NSM3_9BASI</name>
<keyword evidence="5" id="KW-0732">Signal</keyword>
<comment type="cofactor">
    <cofactor evidence="1">
        <name>Cu(2+)</name>
        <dbReference type="ChEBI" id="CHEBI:29036"/>
    </cofactor>
</comment>
<evidence type="ECO:0000313" key="20">
    <source>
        <dbReference type="Proteomes" id="UP000886653"/>
    </source>
</evidence>
<sequence>MSRSIHAPLPSIILIGVVVFLNFQFSVAHVYIKSWKSTSENEFQLAQKQPASETAYRDASTNIGWIGSDFLSGDRAIVCGASETPFAKVASPGGKYFADASEAVGKTLTVEAGGKITLVTAGDPGKGFPHPKGTIQAYLGYCGQSNTACQAFDATKASYFKIQEVKNAVQDKLLPAMNYDLGGNVWEVPIPGEVPQGSYIFRFEIIAFNQSDTAEGLQDQYYPSCGQLYVKSSHGVDSLNSIETVKFPGAYKNGNIPQASAPGPAVMQLATRAETSQSKEAKKAVKSTSDKTLKTKAVDTGAATDTDTESSSESPSNSTSSESENSDEICSSKLIPSCAKMCLAVKHKEVGSLAPDCAVTDGKCLCSQKNFVQAYKNCAKDNCPSEPEFKSAVNLFTSQCDRLTKKRDLGTHKMSLRRHRRFRSTSTVTKAGH</sequence>
<dbReference type="EMBL" id="MU167216">
    <property type="protein sequence ID" value="KAG0150882.1"/>
    <property type="molecule type" value="Genomic_DNA"/>
</dbReference>
<dbReference type="EC" id="1.14.99.56" evidence="15"/>
<evidence type="ECO:0000256" key="13">
    <source>
        <dbReference type="ARBA" id="ARBA00044502"/>
    </source>
</evidence>
<dbReference type="InterPro" id="IPR005103">
    <property type="entry name" value="AA9_LPMO"/>
</dbReference>
<comment type="similarity">
    <text evidence="13">Belongs to the polysaccharide monooxygenase AA9 family.</text>
</comment>
<organism evidence="19 20">
    <name type="scientific">Cronartium quercuum f. sp. fusiforme G11</name>
    <dbReference type="NCBI Taxonomy" id="708437"/>
    <lineage>
        <taxon>Eukaryota</taxon>
        <taxon>Fungi</taxon>
        <taxon>Dikarya</taxon>
        <taxon>Basidiomycota</taxon>
        <taxon>Pucciniomycotina</taxon>
        <taxon>Pucciniomycetes</taxon>
        <taxon>Pucciniales</taxon>
        <taxon>Coleosporiaceae</taxon>
        <taxon>Cronartium</taxon>
    </lineage>
</organism>
<evidence type="ECO:0000256" key="1">
    <source>
        <dbReference type="ARBA" id="ARBA00001973"/>
    </source>
</evidence>
<keyword evidence="6" id="KW-0136">Cellulose degradation</keyword>
<dbReference type="InterPro" id="IPR008427">
    <property type="entry name" value="Extracellular_membr_CFEM_dom"/>
</dbReference>
<evidence type="ECO:0000256" key="15">
    <source>
        <dbReference type="ARBA" id="ARBA00047174"/>
    </source>
</evidence>
<dbReference type="SMART" id="SM00747">
    <property type="entry name" value="CFEM"/>
    <property type="match status" value="1"/>
</dbReference>
<protein>
    <recommendedName>
        <fullName evidence="15">lytic cellulose monooxygenase (C4-dehydrogenating)</fullName>
        <ecNumber evidence="15">1.14.99.56</ecNumber>
    </recommendedName>
</protein>
<keyword evidence="17" id="KW-1133">Transmembrane helix</keyword>
<keyword evidence="10" id="KW-1015">Disulfide bond</keyword>
<evidence type="ECO:0000259" key="18">
    <source>
        <dbReference type="PROSITE" id="PS52012"/>
    </source>
</evidence>
<feature type="compositionally biased region" description="Low complexity" evidence="16">
    <location>
        <begin position="309"/>
        <end position="323"/>
    </location>
</feature>
<keyword evidence="17" id="KW-0812">Transmembrane</keyword>
<keyword evidence="20" id="KW-1185">Reference proteome</keyword>
<dbReference type="Proteomes" id="UP000886653">
    <property type="component" value="Unassembled WGS sequence"/>
</dbReference>
<proteinExistence type="inferred from homology"/>
<dbReference type="Pfam" id="PF03443">
    <property type="entry name" value="AA9"/>
    <property type="match status" value="1"/>
</dbReference>
<evidence type="ECO:0000256" key="6">
    <source>
        <dbReference type="ARBA" id="ARBA00023001"/>
    </source>
</evidence>
<keyword evidence="3" id="KW-0964">Secreted</keyword>